<protein>
    <submittedName>
        <fullName evidence="1">Uncharacterized protein</fullName>
    </submittedName>
</protein>
<evidence type="ECO:0000313" key="1">
    <source>
        <dbReference type="EMBL" id="KAJ8013008.1"/>
    </source>
</evidence>
<reference evidence="1" key="1">
    <citation type="submission" date="2021-05" db="EMBL/GenBank/DDBJ databases">
        <authorList>
            <person name="Pan Q."/>
            <person name="Jouanno E."/>
            <person name="Zahm M."/>
            <person name="Klopp C."/>
            <person name="Cabau C."/>
            <person name="Louis A."/>
            <person name="Berthelot C."/>
            <person name="Parey E."/>
            <person name="Roest Crollius H."/>
            <person name="Montfort J."/>
            <person name="Robinson-Rechavi M."/>
            <person name="Bouchez O."/>
            <person name="Lampietro C."/>
            <person name="Lopez Roques C."/>
            <person name="Donnadieu C."/>
            <person name="Postlethwait J."/>
            <person name="Bobe J."/>
            <person name="Dillon D."/>
            <person name="Chandos A."/>
            <person name="von Hippel F."/>
            <person name="Guiguen Y."/>
        </authorList>
    </citation>
    <scope>NUCLEOTIDE SEQUENCE</scope>
    <source>
        <strain evidence="1">YG-Jan2019</strain>
    </source>
</reference>
<keyword evidence="2" id="KW-1185">Reference proteome</keyword>
<comment type="caution">
    <text evidence="1">The sequence shown here is derived from an EMBL/GenBank/DDBJ whole genome shotgun (WGS) entry which is preliminary data.</text>
</comment>
<dbReference type="Proteomes" id="UP001157502">
    <property type="component" value="Chromosome 4"/>
</dbReference>
<sequence length="306" mass="33000">MVDAAGSPLSPGGAETVWIVGFGQGLTTGTSSPSAPHHIKRPSRRQAALTTSSGPHDVKRPSRRQAALTTSSGPHDVKRPSRRQAALTTSSGPHDVKRPSRRQAALTTSSGPHDVKRPSRRQAALTTSSGPHDVKRPSRRQAALTTSSGPHDVKRPSRRQAPLTTSSAPHDVKRPSRRQAPLTTTKTDNSPNTLSCPWDLLAKEPVGPAEQERDEEWGTSCLGSVLDIPALIFGVEDTFPTLLLALRLHQHAIAPPHATRCPATGYHRFLTTAIVALPHPERDGRERAVLFRLETEVGYPSFKLAV</sequence>
<organism evidence="1 2">
    <name type="scientific">Dallia pectoralis</name>
    <name type="common">Alaska blackfish</name>
    <dbReference type="NCBI Taxonomy" id="75939"/>
    <lineage>
        <taxon>Eukaryota</taxon>
        <taxon>Metazoa</taxon>
        <taxon>Chordata</taxon>
        <taxon>Craniata</taxon>
        <taxon>Vertebrata</taxon>
        <taxon>Euteleostomi</taxon>
        <taxon>Actinopterygii</taxon>
        <taxon>Neopterygii</taxon>
        <taxon>Teleostei</taxon>
        <taxon>Protacanthopterygii</taxon>
        <taxon>Esociformes</taxon>
        <taxon>Umbridae</taxon>
        <taxon>Dallia</taxon>
    </lineage>
</organism>
<name>A0ACC2HAW7_DALPE</name>
<dbReference type="EMBL" id="CM055731">
    <property type="protein sequence ID" value="KAJ8013008.1"/>
    <property type="molecule type" value="Genomic_DNA"/>
</dbReference>
<proteinExistence type="predicted"/>
<evidence type="ECO:0000313" key="2">
    <source>
        <dbReference type="Proteomes" id="UP001157502"/>
    </source>
</evidence>
<gene>
    <name evidence="1" type="ORF">DPEC_G00048830</name>
</gene>
<accession>A0ACC2HAW7</accession>